<evidence type="ECO:0000313" key="2">
    <source>
        <dbReference type="EMBL" id="MBB4934711.1"/>
    </source>
</evidence>
<name>A0A7W7RC00_9ACTN</name>
<comment type="caution">
    <text evidence="1">The sequence shown here is derived from an EMBL/GenBank/DDBJ whole genome shotgun (WGS) entry which is preliminary data.</text>
</comment>
<dbReference type="EMBL" id="JACHJT010000001">
    <property type="protein sequence ID" value="MBB4929193.1"/>
    <property type="molecule type" value="Genomic_DNA"/>
</dbReference>
<dbReference type="EMBL" id="JACHJT010000002">
    <property type="protein sequence ID" value="MBB4934711.1"/>
    <property type="molecule type" value="Genomic_DNA"/>
</dbReference>
<keyword evidence="3" id="KW-1185">Reference proteome</keyword>
<gene>
    <name evidence="1" type="ORF">F4561_000013</name>
    <name evidence="2" type="ORF">F4561_005605</name>
</gene>
<organism evidence="1 3">
    <name type="scientific">Lipingzhangella halophila</name>
    <dbReference type="NCBI Taxonomy" id="1783352"/>
    <lineage>
        <taxon>Bacteria</taxon>
        <taxon>Bacillati</taxon>
        <taxon>Actinomycetota</taxon>
        <taxon>Actinomycetes</taxon>
        <taxon>Streptosporangiales</taxon>
        <taxon>Nocardiopsidaceae</taxon>
        <taxon>Lipingzhangella</taxon>
    </lineage>
</organism>
<accession>A0A7W7RC00</accession>
<evidence type="ECO:0000313" key="1">
    <source>
        <dbReference type="EMBL" id="MBB4929193.1"/>
    </source>
</evidence>
<evidence type="ECO:0000313" key="3">
    <source>
        <dbReference type="Proteomes" id="UP000523007"/>
    </source>
</evidence>
<protein>
    <submittedName>
        <fullName evidence="1">Uncharacterized protein</fullName>
    </submittedName>
</protein>
<dbReference type="Proteomes" id="UP000523007">
    <property type="component" value="Unassembled WGS sequence"/>
</dbReference>
<reference evidence="1 3" key="1">
    <citation type="submission" date="2020-08" db="EMBL/GenBank/DDBJ databases">
        <title>Sequencing the genomes of 1000 actinobacteria strains.</title>
        <authorList>
            <person name="Klenk H.-P."/>
        </authorList>
    </citation>
    <scope>NUCLEOTIDE SEQUENCE [LARGE SCALE GENOMIC DNA]</scope>
    <source>
        <strain evidence="1 3">DSM 102030</strain>
    </source>
</reference>
<dbReference type="AlphaFoldDB" id="A0A7W7RC00"/>
<proteinExistence type="predicted"/>
<sequence length="69" mass="7520">MTCRAVSFYVLPRRHRRGRGPHGLATCRCGWHLATQSAAGAQDAAALHEAGVRLVVRRRGLVARWGEAA</sequence>